<name>A0AC60NYP6_IXOPE</name>
<evidence type="ECO:0000313" key="2">
    <source>
        <dbReference type="Proteomes" id="UP000805193"/>
    </source>
</evidence>
<organism evidence="1 2">
    <name type="scientific">Ixodes persulcatus</name>
    <name type="common">Taiga tick</name>
    <dbReference type="NCBI Taxonomy" id="34615"/>
    <lineage>
        <taxon>Eukaryota</taxon>
        <taxon>Metazoa</taxon>
        <taxon>Ecdysozoa</taxon>
        <taxon>Arthropoda</taxon>
        <taxon>Chelicerata</taxon>
        <taxon>Arachnida</taxon>
        <taxon>Acari</taxon>
        <taxon>Parasitiformes</taxon>
        <taxon>Ixodida</taxon>
        <taxon>Ixodoidea</taxon>
        <taxon>Ixodidae</taxon>
        <taxon>Ixodinae</taxon>
        <taxon>Ixodes</taxon>
    </lineage>
</organism>
<comment type="caution">
    <text evidence="1">The sequence shown here is derived from an EMBL/GenBank/DDBJ whole genome shotgun (WGS) entry which is preliminary data.</text>
</comment>
<protein>
    <submittedName>
        <fullName evidence="1">Uncharacterized protein</fullName>
    </submittedName>
</protein>
<proteinExistence type="predicted"/>
<dbReference type="EMBL" id="JABSTQ010011363">
    <property type="protein sequence ID" value="KAG0412270.1"/>
    <property type="molecule type" value="Genomic_DNA"/>
</dbReference>
<accession>A0AC60NYP6</accession>
<keyword evidence="2" id="KW-1185">Reference proteome</keyword>
<gene>
    <name evidence="1" type="ORF">HPB47_010592</name>
</gene>
<sequence length="1796" mass="203858">MCDGGCVYLHERPIRRGGSEVVCKHTSVERTPEGPTCADVSPTSSVFSGTSARDTDLFGYREGALALGLTLGLPSPRCSLASMADPERDRRERLHDDNVRNFLSELVRKEREGNLIEDESLSTKEEKWQTVGGKKRQKKLEKEYSTAVKKEDRTHVVVIRIRDFDVKRVTRDQLLTGIVKAAGVPLTIAHMEDSIRINAKSNTVSVLTNDQERAQRYAEVRSFHVQDKRVDVYGHGTTPDRFRRIVVPKLLNPETEVDEGELLEHLVKCNPHTVIVDAKRMGRTPSVLITLGTHKPPGFIKFLCGLFRFHDYLEKRQACMRCWKMGHRMDTCPAPDIGRCPNCGAIHDHPPKVRGVRTEYTCTPRCLICGGQHYTGCRDCKERFKPYQEPKKLPKKAPLKKEDFVELSPPKEDEQKNEQGRSYLQALRTKKQAPLQEKRDDNRAMAEIAALKKAMKEERAAFEKQLREERAAFERQQKEERAAFQKEINDLKQRLQNDGGNNGRRQDPRRAALPTPPLTSQHYGQMEQDEEHETTQTRKALRRRRQRSDSEGTEASVTDVESVKKSILAQQDMNAADRQTHTNTMADNNSIHVWQWNSCGLGTRINALKMLILDAARQPDIIGIQESNEKCTIPGYDRYEEIGGGGGKLVHTFVRRNLPVKQHDIPLDDGSKTVVTEIMPKKKNLRSLFVCNAYSSPRDTSNSIATIFQEAESIAGQNHILIMGDFNAENSMWGYPRDSYKGKEVAEQADIHNAILMNDTAAYTRIGNSVQRNTNPDLTFGINIDDCCWTNSKENLGSDHFIIHVELMLEGYCRRATPHQMCTNWDAFRSLREEEGRPLRDIEEWTASIVEDQRAVTREVANPTQARSMDERLRGMLEAYKSIYGRWQNTGKRYPKLRKRAAKLYKEIEHYAQQLNQQQGQQLCDELQGQLHTKNPWSLFRRLLAPEDTKVEKKKLLTKIVRDHDGDMESIFGELKGIYLDTPQRCPIHLKQYTGERNERLDAPIMEHETRKAMMGLKTSSAPGADKVTNKMLRNLDNESVRALTVYFNQIWSTGKLPRSFKHAIVCFIPKPGKQLKLENLRPISLTSCVGKLLERIIQTRIQEYMEEHRLFTDQMFGFRKHLSTQDVFIQLKESEDSKKWTALAALDLRKAFDRVSHAAVLEQVARLGLGEKAFNYIKDFLSGRTARIQMEGETSTEFKVNDGSGTPQGAVISPLLFNIAMIPLSRRLQEIGGLQHAVYADDITIWTSLPSPHMGNAIKTGVEVVKEEAKNIGLECAAEKSALLIRSPQNRKHKSDMEFYLKLQNIDIPRVNQTRVLGLEISISSRQCDAIRSIRQKADNTARLIRRVSRCNYGLKENGTCRLVQAFTLSRIMYAAPYMNLSRTSKDAIDAIIRKSFKTALGIPQATSNEVLGQFGIHNGFEEMTRAQHEAQVTRLSKTSTGRQVLRDVGEGTQKKEDEKKDIPRDWANSMYCAPLPKNMNTERNQGRREARARALNKLHRSHEHIFHADAGPYPGRTGTYVIAVHNSKQDVTATVKANNIDEAEEAAVALARLQALRQKQTTATITTDSKTTILNMCRGRIGLAAAKLLRKKTPDPETRHTLTWVPGHTGHQGNETAHSLVARALNYQATSGTGLPTTQGDHSYGASPYQQGPVTYGETLRKFRHQRKTLGMPHKKLSRAQESTWRKLQAKNTLTPRILRRSWPDLFSGRCEDCGLAEGSWSHVYWTCSRNPLPPTLTVAISDIGEEDLPAWEQLLAAEDYEVQLAIITRTQAIEDELRERLKTRRNLPPPQPP</sequence>
<dbReference type="Proteomes" id="UP000805193">
    <property type="component" value="Unassembled WGS sequence"/>
</dbReference>
<evidence type="ECO:0000313" key="1">
    <source>
        <dbReference type="EMBL" id="KAG0412270.1"/>
    </source>
</evidence>
<reference evidence="1 2" key="1">
    <citation type="journal article" date="2020" name="Cell">
        <title>Large-Scale Comparative Analyses of Tick Genomes Elucidate Their Genetic Diversity and Vector Capacities.</title>
        <authorList>
            <consortium name="Tick Genome and Microbiome Consortium (TIGMIC)"/>
            <person name="Jia N."/>
            <person name="Wang J."/>
            <person name="Shi W."/>
            <person name="Du L."/>
            <person name="Sun Y."/>
            <person name="Zhan W."/>
            <person name="Jiang J.F."/>
            <person name="Wang Q."/>
            <person name="Zhang B."/>
            <person name="Ji P."/>
            <person name="Bell-Sakyi L."/>
            <person name="Cui X.M."/>
            <person name="Yuan T.T."/>
            <person name="Jiang B.G."/>
            <person name="Yang W.F."/>
            <person name="Lam T.T."/>
            <person name="Chang Q.C."/>
            <person name="Ding S.J."/>
            <person name="Wang X.J."/>
            <person name="Zhu J.G."/>
            <person name="Ruan X.D."/>
            <person name="Zhao L."/>
            <person name="Wei J.T."/>
            <person name="Ye R.Z."/>
            <person name="Que T.C."/>
            <person name="Du C.H."/>
            <person name="Zhou Y.H."/>
            <person name="Cheng J.X."/>
            <person name="Dai P.F."/>
            <person name="Guo W.B."/>
            <person name="Han X.H."/>
            <person name="Huang E.J."/>
            <person name="Li L.F."/>
            <person name="Wei W."/>
            <person name="Gao Y.C."/>
            <person name="Liu J.Z."/>
            <person name="Shao H.Z."/>
            <person name="Wang X."/>
            <person name="Wang C.C."/>
            <person name="Yang T.C."/>
            <person name="Huo Q.B."/>
            <person name="Li W."/>
            <person name="Chen H.Y."/>
            <person name="Chen S.E."/>
            <person name="Zhou L.G."/>
            <person name="Ni X.B."/>
            <person name="Tian J.H."/>
            <person name="Sheng Y."/>
            <person name="Liu T."/>
            <person name="Pan Y.S."/>
            <person name="Xia L.Y."/>
            <person name="Li J."/>
            <person name="Zhao F."/>
            <person name="Cao W.C."/>
        </authorList>
    </citation>
    <scope>NUCLEOTIDE SEQUENCE [LARGE SCALE GENOMIC DNA]</scope>
    <source>
        <strain evidence="1">Iper-2018</strain>
    </source>
</reference>